<dbReference type="Proteomes" id="UP001497680">
    <property type="component" value="Unassembled WGS sequence"/>
</dbReference>
<comment type="caution">
    <text evidence="1">The sequence shown here is derived from an EMBL/GenBank/DDBJ whole genome shotgun (WGS) entry which is preliminary data.</text>
</comment>
<name>A0ACC0CLY4_9PEZI</name>
<evidence type="ECO:0000313" key="1">
    <source>
        <dbReference type="EMBL" id="KAI6081444.1"/>
    </source>
</evidence>
<accession>A0ACC0CLY4</accession>
<protein>
    <submittedName>
        <fullName evidence="1">Uncharacterized protein</fullName>
    </submittedName>
</protein>
<gene>
    <name evidence="1" type="ORF">F4821DRAFT_26786</name>
</gene>
<dbReference type="EMBL" id="MU394396">
    <property type="protein sequence ID" value="KAI6081444.1"/>
    <property type="molecule type" value="Genomic_DNA"/>
</dbReference>
<reference evidence="1 2" key="1">
    <citation type="journal article" date="2022" name="New Phytol.">
        <title>Ecological generalism drives hyperdiversity of secondary metabolite gene clusters in xylarialean endophytes.</title>
        <authorList>
            <person name="Franco M.E.E."/>
            <person name="Wisecaver J.H."/>
            <person name="Arnold A.E."/>
            <person name="Ju Y.M."/>
            <person name="Slot J.C."/>
            <person name="Ahrendt S."/>
            <person name="Moore L.P."/>
            <person name="Eastman K.E."/>
            <person name="Scott K."/>
            <person name="Konkel Z."/>
            <person name="Mondo S.J."/>
            <person name="Kuo A."/>
            <person name="Hayes R.D."/>
            <person name="Haridas S."/>
            <person name="Andreopoulos B."/>
            <person name="Riley R."/>
            <person name="LaButti K."/>
            <person name="Pangilinan J."/>
            <person name="Lipzen A."/>
            <person name="Amirebrahimi M."/>
            <person name="Yan J."/>
            <person name="Adam C."/>
            <person name="Keymanesh K."/>
            <person name="Ng V."/>
            <person name="Louie K."/>
            <person name="Northen T."/>
            <person name="Drula E."/>
            <person name="Henrissat B."/>
            <person name="Hsieh H.M."/>
            <person name="Youens-Clark K."/>
            <person name="Lutzoni F."/>
            <person name="Miadlikowska J."/>
            <person name="Eastwood D.C."/>
            <person name="Hamelin R.C."/>
            <person name="Grigoriev I.V."/>
            <person name="U'Ren J.M."/>
        </authorList>
    </citation>
    <scope>NUCLEOTIDE SEQUENCE [LARGE SCALE GENOMIC DNA]</scope>
    <source>
        <strain evidence="1 2">ER1909</strain>
    </source>
</reference>
<evidence type="ECO:0000313" key="2">
    <source>
        <dbReference type="Proteomes" id="UP001497680"/>
    </source>
</evidence>
<sequence>MSIEIVRPESINSTLVGFVSDPDGRGTLSLLFSCLLTLGLCVWSAVHLNLPKYDESENAYSYRYFKWSILGLFGPELVIWAAWRQFISARALTKSINEDSDPNTSATTKKSWTMVHSFYAGMGGFVFDLTSPEIAGEPRFIPQQRRLHITPRGIQLLAQCGLLPDIAESEIKDKSKTDGSAKLICCVQVGWMLVQVIARVALGLAVTPLETNTIGHVICALINYILWWHKPRWIQEPTVLRGDWTRAVCAFMYMSSQVSDKTRSDRDLLRDFGVRTEMSEILYVSSVSEQGEKHDGPTSTTVILEHSRSSATQPANAVTRDTSFKSGPMNSESPKGGSMVFRSDLHELPDLPQSSRPADEFAKEEAKQELRLERWKLACEAIGRFPAIRQRLEFPESDQDERRYREALRLYPEMPQKVRDKFKRRNGPNEPTAANKPDGLVCISEELVVDRARNWPGDDLVRHMQGHLMGIILWSASTVYGAVHLAGWNEQFPTNVESWFWRMSGVYIVFSGLLWSLLNLVGHLSGTVWWFWYDVLVSTTRRRSHVVLYVLCCIGGSLYVVARVYLVAEAFVSLRALPASAYNSPSWVLTVPHL</sequence>
<keyword evidence="2" id="KW-1185">Reference proteome</keyword>
<proteinExistence type="predicted"/>
<organism evidence="1 2">
    <name type="scientific">Hypoxylon rubiginosum</name>
    <dbReference type="NCBI Taxonomy" id="110542"/>
    <lineage>
        <taxon>Eukaryota</taxon>
        <taxon>Fungi</taxon>
        <taxon>Dikarya</taxon>
        <taxon>Ascomycota</taxon>
        <taxon>Pezizomycotina</taxon>
        <taxon>Sordariomycetes</taxon>
        <taxon>Xylariomycetidae</taxon>
        <taxon>Xylariales</taxon>
        <taxon>Hypoxylaceae</taxon>
        <taxon>Hypoxylon</taxon>
    </lineage>
</organism>